<reference evidence="5" key="1">
    <citation type="journal article" date="2020" name="mSystems">
        <title>Genome- and Community-Level Interaction Insights into Carbon Utilization and Element Cycling Functions of Hydrothermarchaeota in Hydrothermal Sediment.</title>
        <authorList>
            <person name="Zhou Z."/>
            <person name="Liu Y."/>
            <person name="Xu W."/>
            <person name="Pan J."/>
            <person name="Luo Z.H."/>
            <person name="Li M."/>
        </authorList>
    </citation>
    <scope>NUCLEOTIDE SEQUENCE [LARGE SCALE GENOMIC DNA]</scope>
    <source>
        <strain evidence="6">SpSt-38</strain>
        <strain evidence="5">SpSt-87</strain>
    </source>
</reference>
<evidence type="ECO:0000256" key="2">
    <source>
        <dbReference type="PROSITE-ProRule" id="PRU00285"/>
    </source>
</evidence>
<dbReference type="NCBIfam" id="NF041799">
    <property type="entry name" value="Hsp14"/>
    <property type="match status" value="1"/>
</dbReference>
<dbReference type="InterPro" id="IPR002068">
    <property type="entry name" value="A-crystallin/Hsp20_dom"/>
</dbReference>
<accession>A0A7C3R9P3</accession>
<dbReference type="InterPro" id="IPR044587">
    <property type="entry name" value="HSP21-like"/>
</dbReference>
<dbReference type="CDD" id="cd06464">
    <property type="entry name" value="ACD_sHsps-like"/>
    <property type="match status" value="1"/>
</dbReference>
<keyword evidence="1" id="KW-0346">Stress response</keyword>
<dbReference type="Gene3D" id="2.60.40.790">
    <property type="match status" value="1"/>
</dbReference>
<dbReference type="Pfam" id="PF00011">
    <property type="entry name" value="HSP20"/>
    <property type="match status" value="1"/>
</dbReference>
<dbReference type="AlphaFoldDB" id="A0A7C3R9P3"/>
<evidence type="ECO:0000313" key="5">
    <source>
        <dbReference type="EMBL" id="HFW32602.1"/>
    </source>
</evidence>
<name>A0A7C3R9P3_ARCFL</name>
<evidence type="ECO:0000256" key="1">
    <source>
        <dbReference type="ARBA" id="ARBA00023016"/>
    </source>
</evidence>
<evidence type="ECO:0000313" key="6">
    <source>
        <dbReference type="EMBL" id="HGF87489.1"/>
    </source>
</evidence>
<evidence type="ECO:0000259" key="4">
    <source>
        <dbReference type="PROSITE" id="PS01031"/>
    </source>
</evidence>
<dbReference type="PANTHER" id="PTHR46733">
    <property type="entry name" value="26.5 KDA HEAT SHOCK PROTEIN, MITOCHONDRIAL"/>
    <property type="match status" value="1"/>
</dbReference>
<comment type="caution">
    <text evidence="5">The sequence shown here is derived from an EMBL/GenBank/DDBJ whole genome shotgun (WGS) entry which is preliminary data.</text>
</comment>
<gene>
    <name evidence="6" type="ORF">ENR21_03565</name>
    <name evidence="5" type="ORF">ENW66_06585</name>
</gene>
<dbReference type="InterPro" id="IPR008978">
    <property type="entry name" value="HSP20-like_chaperone"/>
</dbReference>
<dbReference type="PROSITE" id="PS01031">
    <property type="entry name" value="SHSP"/>
    <property type="match status" value="1"/>
</dbReference>
<evidence type="ECO:0000256" key="3">
    <source>
        <dbReference type="RuleBase" id="RU003616"/>
    </source>
</evidence>
<feature type="domain" description="SHSP" evidence="4">
    <location>
        <begin position="31"/>
        <end position="140"/>
    </location>
</feature>
<dbReference type="EMBL" id="DTLB01000038">
    <property type="protein sequence ID" value="HFW32602.1"/>
    <property type="molecule type" value="Genomic_DNA"/>
</dbReference>
<organism evidence="5">
    <name type="scientific">Archaeoglobus fulgidus</name>
    <dbReference type="NCBI Taxonomy" id="2234"/>
    <lineage>
        <taxon>Archaea</taxon>
        <taxon>Methanobacteriati</taxon>
        <taxon>Methanobacteriota</taxon>
        <taxon>Archaeoglobi</taxon>
        <taxon>Archaeoglobales</taxon>
        <taxon>Archaeoglobaceae</taxon>
        <taxon>Archaeoglobus</taxon>
    </lineage>
</organism>
<comment type="similarity">
    <text evidence="2 3">Belongs to the small heat shock protein (HSP20) family.</text>
</comment>
<sequence length="140" mass="16666">MEMFIDPFEELRRMQERFNRLLEEFGKFPEVRELRVSAPVDVIDEGEQIKVVADLPGFSKEDLEIYFEDGDLVIKAERKDEFEERKGEYLRRERRMGRIFRRISLPAGIDENAVKAKYNNGVLEITIPKEKKERKTVQIE</sequence>
<protein>
    <submittedName>
        <fullName evidence="5">Hsp20/alpha crystallin family protein</fullName>
    </submittedName>
</protein>
<dbReference type="PANTHER" id="PTHR46733:SF4">
    <property type="entry name" value="HEAT SHOCK PROTEIN 21, CHLOROPLASTIC"/>
    <property type="match status" value="1"/>
</dbReference>
<dbReference type="GO" id="GO:0009408">
    <property type="term" value="P:response to heat"/>
    <property type="evidence" value="ECO:0007669"/>
    <property type="project" value="InterPro"/>
</dbReference>
<proteinExistence type="inferred from homology"/>
<dbReference type="SUPFAM" id="SSF49764">
    <property type="entry name" value="HSP20-like chaperones"/>
    <property type="match status" value="1"/>
</dbReference>
<dbReference type="EMBL" id="DSQD01000108">
    <property type="protein sequence ID" value="HGF87489.1"/>
    <property type="molecule type" value="Genomic_DNA"/>
</dbReference>